<feature type="coiled-coil region" evidence="5">
    <location>
        <begin position="5"/>
        <end position="70"/>
    </location>
</feature>
<comment type="function">
    <text evidence="1">Involved in DNA recombination.</text>
</comment>
<keyword evidence="3 5" id="KW-0175">Coiled coil</keyword>
<evidence type="ECO:0000256" key="4">
    <source>
        <dbReference type="ARBA" id="ARBA00023172"/>
    </source>
</evidence>
<accession>A0A7T5VCV4</accession>
<organism evidence="6 7">
    <name type="scientific">Desulfobulbus oligotrophicus</name>
    <dbReference type="NCBI Taxonomy" id="1909699"/>
    <lineage>
        <taxon>Bacteria</taxon>
        <taxon>Pseudomonadati</taxon>
        <taxon>Thermodesulfobacteriota</taxon>
        <taxon>Desulfobulbia</taxon>
        <taxon>Desulfobulbales</taxon>
        <taxon>Desulfobulbaceae</taxon>
        <taxon>Desulfobulbus</taxon>
    </lineage>
</organism>
<evidence type="ECO:0000256" key="5">
    <source>
        <dbReference type="SAM" id="Coils"/>
    </source>
</evidence>
<evidence type="ECO:0000256" key="3">
    <source>
        <dbReference type="ARBA" id="ARBA00023054"/>
    </source>
</evidence>
<proteinExistence type="inferred from homology"/>
<sequence length="405" mass="45846">MSHRLEHAQKTSQNSASELERLQAEHTLLTKEVRRLDLENISLQTTCTALQQQTQERNQLFTEVRRQIEQDFQLLAGKIITEKGQALTAQHTSALTMLLRPFHGQLLEFKRKVEEIYDQDLRDRVSILKEIEHLKQLNRQISIDATNLTEALQGSSKVQGQWGEMILTKLLEASGLRNGTEFALQVSYKSDDGSILQPDALVYLPEDRTIIIDAKVSLKAFAEVHSASDEAARTQQIKSHLDSIKRHIKLLAAKQYQQLPGPGALDFILLFMPIEGAFQLALEHDPEILLSAMEQKIILTSPSTLLAILRTIHHLWRMDEQNRNSLLIAKQAGNLYDKFVGFTEAFEEIGLRLNQTQQAWHTARNRLSTGRGNLIARTEALKHLGVQTSRKLPDSLTKTSCTIGE</sequence>
<dbReference type="Pfam" id="PF02646">
    <property type="entry name" value="RmuC"/>
    <property type="match status" value="1"/>
</dbReference>
<keyword evidence="7" id="KW-1185">Reference proteome</keyword>
<dbReference type="EMBL" id="CP054140">
    <property type="protein sequence ID" value="QQG65548.1"/>
    <property type="molecule type" value="Genomic_DNA"/>
</dbReference>
<evidence type="ECO:0000313" key="7">
    <source>
        <dbReference type="Proteomes" id="UP000596092"/>
    </source>
</evidence>
<dbReference type="AlphaFoldDB" id="A0A7T5VCV4"/>
<dbReference type="PANTHER" id="PTHR30563">
    <property type="entry name" value="DNA RECOMBINATION PROTEIN RMUC"/>
    <property type="match status" value="1"/>
</dbReference>
<keyword evidence="4" id="KW-0233">DNA recombination</keyword>
<gene>
    <name evidence="6" type="primary">rmuC</name>
    <name evidence="6" type="ORF">HP555_06545</name>
</gene>
<evidence type="ECO:0000313" key="6">
    <source>
        <dbReference type="EMBL" id="QQG65548.1"/>
    </source>
</evidence>
<evidence type="ECO:0000256" key="1">
    <source>
        <dbReference type="ARBA" id="ARBA00003416"/>
    </source>
</evidence>
<evidence type="ECO:0000256" key="2">
    <source>
        <dbReference type="ARBA" id="ARBA00009840"/>
    </source>
</evidence>
<protein>
    <submittedName>
        <fullName evidence="6">DNA recombination protein RmuC</fullName>
    </submittedName>
</protein>
<comment type="similarity">
    <text evidence="2">Belongs to the RmuC family.</text>
</comment>
<reference evidence="6 7" key="1">
    <citation type="submission" date="2020-05" db="EMBL/GenBank/DDBJ databases">
        <title>Complete genome of Desulfobulbus oligotrophicus.</title>
        <authorList>
            <person name="Podar M."/>
        </authorList>
    </citation>
    <scope>NUCLEOTIDE SEQUENCE [LARGE SCALE GENOMIC DNA]</scope>
    <source>
        <strain evidence="6 7">Prop6</strain>
    </source>
</reference>
<dbReference type="Proteomes" id="UP000596092">
    <property type="component" value="Chromosome"/>
</dbReference>
<dbReference type="InterPro" id="IPR003798">
    <property type="entry name" value="DNA_recombination_RmuC"/>
</dbReference>
<dbReference type="KEGG" id="dog:HP555_06545"/>
<dbReference type="GO" id="GO:0006310">
    <property type="term" value="P:DNA recombination"/>
    <property type="evidence" value="ECO:0007669"/>
    <property type="project" value="UniProtKB-KW"/>
</dbReference>
<name>A0A7T5VCV4_9BACT</name>
<dbReference type="PANTHER" id="PTHR30563:SF0">
    <property type="entry name" value="DNA RECOMBINATION PROTEIN RMUC"/>
    <property type="match status" value="1"/>
</dbReference>